<comment type="caution">
    <text evidence="1">The sequence shown here is derived from an EMBL/GenBank/DDBJ whole genome shotgun (WGS) entry which is preliminary data.</text>
</comment>
<keyword evidence="2" id="KW-1185">Reference proteome</keyword>
<dbReference type="Proteomes" id="UP000484076">
    <property type="component" value="Unassembled WGS sequence"/>
</dbReference>
<dbReference type="RefSeq" id="WP_152825579.1">
    <property type="nucleotide sequence ID" value="NZ_WHUT02000006.1"/>
</dbReference>
<organism evidence="1 2">
    <name type="scientific">Fertoeibacter niger</name>
    <dbReference type="NCBI Taxonomy" id="2656921"/>
    <lineage>
        <taxon>Bacteria</taxon>
        <taxon>Pseudomonadati</taxon>
        <taxon>Pseudomonadota</taxon>
        <taxon>Alphaproteobacteria</taxon>
        <taxon>Rhodobacterales</taxon>
        <taxon>Paracoccaceae</taxon>
        <taxon>Fertoeibacter</taxon>
    </lineage>
</organism>
<evidence type="ECO:0000313" key="2">
    <source>
        <dbReference type="Proteomes" id="UP000484076"/>
    </source>
</evidence>
<dbReference type="AlphaFoldDB" id="A0A8X8H147"/>
<sequence length="110" mass="12558">MSDAYVTERMYRTISHLTLGLEEMRVRLPKAYDDGFKTIAVEEVRSISSDLAVRFGDLKEKLSMNRHEGMSWAELSVADLSDLDLVKTAEEILDIHAIASDIIEMKRLQK</sequence>
<name>A0A8X8H147_9RHOB</name>
<dbReference type="EMBL" id="WHUT02000006">
    <property type="protein sequence ID" value="NUB45055.1"/>
    <property type="molecule type" value="Genomic_DNA"/>
</dbReference>
<accession>A0A8X8H147</accession>
<gene>
    <name evidence="1" type="ORF">GEU84_011705</name>
</gene>
<protein>
    <submittedName>
        <fullName evidence="1">Uncharacterized protein</fullName>
    </submittedName>
</protein>
<evidence type="ECO:0000313" key="1">
    <source>
        <dbReference type="EMBL" id="NUB45055.1"/>
    </source>
</evidence>
<proteinExistence type="predicted"/>
<reference evidence="1" key="1">
    <citation type="submission" date="2020-05" db="EMBL/GenBank/DDBJ databases">
        <title>Fertoebacter nigrum gen. nov., sp. nov., a new member of the family Rhodobacteraceae.</title>
        <authorList>
            <person name="Szuroczki S."/>
            <person name="Abbaszade G."/>
            <person name="Buni D."/>
            <person name="Schumann P."/>
            <person name="Toth E."/>
        </authorList>
    </citation>
    <scope>NUCLEOTIDE SEQUENCE</scope>
    <source>
        <strain evidence="1">RG-N-1a</strain>
    </source>
</reference>